<keyword evidence="8" id="KW-0902">Two-component regulatory system</keyword>
<dbReference type="EC" id="2.7.13.3" evidence="2"/>
<feature type="transmembrane region" description="Helical" evidence="9">
    <location>
        <begin position="762"/>
        <end position="780"/>
    </location>
</feature>
<dbReference type="InterPro" id="IPR011712">
    <property type="entry name" value="Sig_transdc_His_kin_sub3_dim/P"/>
</dbReference>
<dbReference type="GO" id="GO:0046983">
    <property type="term" value="F:protein dimerization activity"/>
    <property type="evidence" value="ECO:0007669"/>
    <property type="project" value="InterPro"/>
</dbReference>
<dbReference type="AlphaFoldDB" id="A0A344TEL4"/>
<keyword evidence="9" id="KW-0472">Membrane</keyword>
<dbReference type="Gene3D" id="2.60.40.10">
    <property type="entry name" value="Immunoglobulins"/>
    <property type="match status" value="1"/>
</dbReference>
<feature type="domain" description="Histidine kinase" evidence="10">
    <location>
        <begin position="800"/>
        <end position="990"/>
    </location>
</feature>
<dbReference type="GO" id="GO:0005524">
    <property type="term" value="F:ATP binding"/>
    <property type="evidence" value="ECO:0007669"/>
    <property type="project" value="UniProtKB-KW"/>
</dbReference>
<dbReference type="Pfam" id="PF07730">
    <property type="entry name" value="HisKA_3"/>
    <property type="match status" value="1"/>
</dbReference>
<evidence type="ECO:0000256" key="7">
    <source>
        <dbReference type="ARBA" id="ARBA00022840"/>
    </source>
</evidence>
<protein>
    <recommendedName>
        <fullName evidence="2">histidine kinase</fullName>
        <ecNumber evidence="2">2.7.13.3</ecNumber>
    </recommendedName>
</protein>
<gene>
    <name evidence="11" type="ORF">DR864_04715</name>
</gene>
<proteinExistence type="predicted"/>
<dbReference type="Gene3D" id="3.30.565.10">
    <property type="entry name" value="Histidine kinase-like ATPase, C-terminal domain"/>
    <property type="match status" value="1"/>
</dbReference>
<evidence type="ECO:0000313" key="11">
    <source>
        <dbReference type="EMBL" id="AXE17085.1"/>
    </source>
</evidence>
<evidence type="ECO:0000256" key="5">
    <source>
        <dbReference type="ARBA" id="ARBA00022741"/>
    </source>
</evidence>
<keyword evidence="9" id="KW-0812">Transmembrane</keyword>
<dbReference type="Gene3D" id="1.20.5.1930">
    <property type="match status" value="1"/>
</dbReference>
<keyword evidence="7" id="KW-0067">ATP-binding</keyword>
<keyword evidence="6" id="KW-0418">Kinase</keyword>
<dbReference type="InterPro" id="IPR003594">
    <property type="entry name" value="HATPase_dom"/>
</dbReference>
<dbReference type="SUPFAM" id="SSF55874">
    <property type="entry name" value="ATPase domain of HSP90 chaperone/DNA topoisomerase II/histidine kinase"/>
    <property type="match status" value="1"/>
</dbReference>
<evidence type="ECO:0000256" key="8">
    <source>
        <dbReference type="ARBA" id="ARBA00023012"/>
    </source>
</evidence>
<evidence type="ECO:0000256" key="1">
    <source>
        <dbReference type="ARBA" id="ARBA00000085"/>
    </source>
</evidence>
<dbReference type="KEGG" id="run:DR864_04715"/>
<keyword evidence="4" id="KW-0808">Transferase</keyword>
<accession>A0A344TEL4</accession>
<keyword evidence="12" id="KW-1185">Reference proteome</keyword>
<dbReference type="Pfam" id="PF07495">
    <property type="entry name" value="Y_Y_Y"/>
    <property type="match status" value="1"/>
</dbReference>
<evidence type="ECO:0000256" key="6">
    <source>
        <dbReference type="ARBA" id="ARBA00022777"/>
    </source>
</evidence>
<dbReference type="InterPro" id="IPR011123">
    <property type="entry name" value="Y_Y_Y"/>
</dbReference>
<dbReference type="CDD" id="cd16917">
    <property type="entry name" value="HATPase_UhpB-NarQ-NarX-like"/>
    <property type="match status" value="1"/>
</dbReference>
<dbReference type="InterPro" id="IPR036890">
    <property type="entry name" value="HATPase_C_sf"/>
</dbReference>
<evidence type="ECO:0000256" key="2">
    <source>
        <dbReference type="ARBA" id="ARBA00012438"/>
    </source>
</evidence>
<dbReference type="SUPFAM" id="SSF101898">
    <property type="entry name" value="NHL repeat"/>
    <property type="match status" value="1"/>
</dbReference>
<evidence type="ECO:0000313" key="12">
    <source>
        <dbReference type="Proteomes" id="UP000251993"/>
    </source>
</evidence>
<dbReference type="GO" id="GO:0000155">
    <property type="term" value="F:phosphorelay sensor kinase activity"/>
    <property type="evidence" value="ECO:0007669"/>
    <property type="project" value="InterPro"/>
</dbReference>
<evidence type="ECO:0000256" key="3">
    <source>
        <dbReference type="ARBA" id="ARBA00022553"/>
    </source>
</evidence>
<comment type="catalytic activity">
    <reaction evidence="1">
        <text>ATP + protein L-histidine = ADP + protein N-phospho-L-histidine.</text>
        <dbReference type="EC" id="2.7.13.3"/>
    </reaction>
</comment>
<dbReference type="OrthoDB" id="9778366at2"/>
<sequence length="990" mass="115096">MLSKKNLLLSVLLLWPCVLLAQLPNNLLFQRYSTHEGLSDNYVFNVVEDRQHFIWASTFQGIDRLDGVEVRHYSLIDSSQTDAQPSIEVIRDYKGGIWATRNANLFKYNPVQDQFELKVQTKNKEFSANNKKIKQKFALLHDSHNQCFWIASEKGLFRYQIETKRLESTPIRSFSTPYKIISINTNTLIIATNEEWISYDTRTQKSFRIPKPSTEWVIYSTKANHWIYSDEGRKIWEISFQNSQFSLPVLTEINPERQEIRSIATLPNQTGAKTLWCGLVTGGLAVQDTENKNHYQLFNTRINEINGFHYRRILNIFQDSKHNIWLSTDQGLYRANPTKFQIQKELFPFFRKLNISRVRQIVQHASKPHLEWVANSNYGLFLYDKVRQKIIKSFEMPGSGITQIKYDRHGRLWVLSAKMLTIIDAQLRIKIITTTHLKPNLLCWRIIFDRYDNAWIGSEIGLLKVAFPTHTLTVHSPDITDSQSISHAFVYDLKKLNNQKIALATRNGVDIFDIDTEKVAEKIGPRQNVFALDIDSTETMWVAYSNEFLKISNHQVVKSWKSYGNNRALRFKNGLSVDKGGKLWMNTNDGLLHFDPSTEKFQLFTENDGLISNYFYGFIYENNGNLYLNYEEGVNYFDPLQAHIPPKIYETLLTDFSLLDVRQGIDFRKQQSPFKVNYDQNIITFHYSVVEFDQPEKITFRYQLEGFDKGWKNGNTRRDVSYTNLSGGHYTFRVQALSSDGNVASNIAAFPIFVTTPYYRSWWFFGLIFCGISSFFYGLYRYRLKQILKLQHLRNSISRDLHDEVGSTLSSITMLSESAKKSIDIDEAQTRKFMESITTNAQKVLENMDDIVWAINPKDDSLESIVLRIKEYAYTITETKDIHLSFDIDQRFQKLKVPMKTRQNLYLILKESINNAVKHSGCNELKITLKIEKKALNMIVQDNGQGFDVLKPTLRNGLENMRQRAEELDGKIRIDSQKNKGTTIYIQLGS</sequence>
<dbReference type="Proteomes" id="UP000251993">
    <property type="component" value="Chromosome"/>
</dbReference>
<evidence type="ECO:0000256" key="9">
    <source>
        <dbReference type="SAM" id="Phobius"/>
    </source>
</evidence>
<organism evidence="11 12">
    <name type="scientific">Runella rosea</name>
    <dbReference type="NCBI Taxonomy" id="2259595"/>
    <lineage>
        <taxon>Bacteria</taxon>
        <taxon>Pseudomonadati</taxon>
        <taxon>Bacteroidota</taxon>
        <taxon>Cytophagia</taxon>
        <taxon>Cytophagales</taxon>
        <taxon>Spirosomataceae</taxon>
        <taxon>Runella</taxon>
    </lineage>
</organism>
<dbReference type="EMBL" id="CP030850">
    <property type="protein sequence ID" value="AXE17085.1"/>
    <property type="molecule type" value="Genomic_DNA"/>
</dbReference>
<keyword evidence="9" id="KW-1133">Transmembrane helix</keyword>
<dbReference type="Pfam" id="PF02518">
    <property type="entry name" value="HATPase_c"/>
    <property type="match status" value="1"/>
</dbReference>
<dbReference type="InterPro" id="IPR015943">
    <property type="entry name" value="WD40/YVTN_repeat-like_dom_sf"/>
</dbReference>
<dbReference type="PANTHER" id="PTHR24421:SF10">
    <property type="entry name" value="NITRATE_NITRITE SENSOR PROTEIN NARQ"/>
    <property type="match status" value="1"/>
</dbReference>
<evidence type="ECO:0000259" key="10">
    <source>
        <dbReference type="PROSITE" id="PS50109"/>
    </source>
</evidence>
<dbReference type="InterPro" id="IPR050482">
    <property type="entry name" value="Sensor_HK_TwoCompSys"/>
</dbReference>
<dbReference type="PROSITE" id="PS50109">
    <property type="entry name" value="HIS_KIN"/>
    <property type="match status" value="1"/>
</dbReference>
<reference evidence="11 12" key="1">
    <citation type="submission" date="2018-07" db="EMBL/GenBank/DDBJ databases">
        <title>Genome sequencing of Runella.</title>
        <authorList>
            <person name="Baek M.-G."/>
            <person name="Yi H."/>
        </authorList>
    </citation>
    <scope>NUCLEOTIDE SEQUENCE [LARGE SCALE GENOMIC DNA]</scope>
    <source>
        <strain evidence="11 12">HYN0085</strain>
    </source>
</reference>
<keyword evidence="3" id="KW-0597">Phosphoprotein</keyword>
<dbReference type="RefSeq" id="WP_114065871.1">
    <property type="nucleotide sequence ID" value="NZ_CP030850.1"/>
</dbReference>
<evidence type="ECO:0000256" key="4">
    <source>
        <dbReference type="ARBA" id="ARBA00022679"/>
    </source>
</evidence>
<keyword evidence="5" id="KW-0547">Nucleotide-binding</keyword>
<dbReference type="GO" id="GO:0016020">
    <property type="term" value="C:membrane"/>
    <property type="evidence" value="ECO:0007669"/>
    <property type="project" value="InterPro"/>
</dbReference>
<name>A0A344TEL4_9BACT</name>
<dbReference type="Gene3D" id="2.130.10.10">
    <property type="entry name" value="YVTN repeat-like/Quinoprotein amine dehydrogenase"/>
    <property type="match status" value="3"/>
</dbReference>
<dbReference type="PANTHER" id="PTHR24421">
    <property type="entry name" value="NITRATE/NITRITE SENSOR PROTEIN NARX-RELATED"/>
    <property type="match status" value="1"/>
</dbReference>
<dbReference type="InterPro" id="IPR005467">
    <property type="entry name" value="His_kinase_dom"/>
</dbReference>
<dbReference type="InterPro" id="IPR013783">
    <property type="entry name" value="Ig-like_fold"/>
</dbReference>